<reference evidence="1 2" key="1">
    <citation type="submission" date="2017-12" db="EMBL/GenBank/DDBJ databases">
        <title>Comparative genomics of Botrytis spp.</title>
        <authorList>
            <person name="Valero-Jimenez C.A."/>
            <person name="Tapia P."/>
            <person name="Veloso J."/>
            <person name="Silva-Moreno E."/>
            <person name="Staats M."/>
            <person name="Valdes J.H."/>
            <person name="Van Kan J.A.L."/>
        </authorList>
    </citation>
    <scope>NUCLEOTIDE SEQUENCE [LARGE SCALE GENOMIC DNA]</scope>
    <source>
        <strain evidence="1 2">MUCL2120</strain>
    </source>
</reference>
<sequence>MVIIIEIKTLTNDTVLLNLKHSPSQSHPKPNSINPLTPYDTEYGIASTNQALMRAFSCVNDHIAPLSYTHRKYFSKVTYDKAQVHTDDSQTVVIENEFDMTVEVTIHIKNSI</sequence>
<gene>
    <name evidence="1" type="ORF">BOTNAR_0199g00150</name>
</gene>
<dbReference type="AlphaFoldDB" id="A0A4Z1IA19"/>
<keyword evidence="2" id="KW-1185">Reference proteome</keyword>
<accession>A0A4Z1IA19</accession>
<dbReference type="EMBL" id="PQXJ01000199">
    <property type="protein sequence ID" value="TGO57524.1"/>
    <property type="molecule type" value="Genomic_DNA"/>
</dbReference>
<evidence type="ECO:0000313" key="2">
    <source>
        <dbReference type="Proteomes" id="UP000297452"/>
    </source>
</evidence>
<comment type="caution">
    <text evidence="1">The sequence shown here is derived from an EMBL/GenBank/DDBJ whole genome shotgun (WGS) entry which is preliminary data.</text>
</comment>
<name>A0A4Z1IA19_9HELO</name>
<dbReference type="Proteomes" id="UP000297452">
    <property type="component" value="Unassembled WGS sequence"/>
</dbReference>
<proteinExistence type="predicted"/>
<evidence type="ECO:0000313" key="1">
    <source>
        <dbReference type="EMBL" id="TGO57524.1"/>
    </source>
</evidence>
<protein>
    <submittedName>
        <fullName evidence="1">Uncharacterized protein</fullName>
    </submittedName>
</protein>
<organism evidence="1 2">
    <name type="scientific">Botryotinia narcissicola</name>
    <dbReference type="NCBI Taxonomy" id="278944"/>
    <lineage>
        <taxon>Eukaryota</taxon>
        <taxon>Fungi</taxon>
        <taxon>Dikarya</taxon>
        <taxon>Ascomycota</taxon>
        <taxon>Pezizomycotina</taxon>
        <taxon>Leotiomycetes</taxon>
        <taxon>Helotiales</taxon>
        <taxon>Sclerotiniaceae</taxon>
        <taxon>Botryotinia</taxon>
    </lineage>
</organism>